<gene>
    <name evidence="4" type="ORF">DPM12_04825</name>
</gene>
<protein>
    <submittedName>
        <fullName evidence="4">GNAT family N-acetyltransferase</fullName>
    </submittedName>
</protein>
<evidence type="ECO:0000259" key="3">
    <source>
        <dbReference type="PROSITE" id="PS51186"/>
    </source>
</evidence>
<organism evidence="4 5">
    <name type="scientific">Phytoactinopolyspora halophila</name>
    <dbReference type="NCBI Taxonomy" id="1981511"/>
    <lineage>
        <taxon>Bacteria</taxon>
        <taxon>Bacillati</taxon>
        <taxon>Actinomycetota</taxon>
        <taxon>Actinomycetes</taxon>
        <taxon>Jiangellales</taxon>
        <taxon>Jiangellaceae</taxon>
        <taxon>Phytoactinopolyspora</taxon>
    </lineage>
</organism>
<evidence type="ECO:0000313" key="5">
    <source>
        <dbReference type="Proteomes" id="UP000250462"/>
    </source>
</evidence>
<dbReference type="Proteomes" id="UP000250462">
    <property type="component" value="Unassembled WGS sequence"/>
</dbReference>
<dbReference type="GO" id="GO:0016747">
    <property type="term" value="F:acyltransferase activity, transferring groups other than amino-acyl groups"/>
    <property type="evidence" value="ECO:0007669"/>
    <property type="project" value="InterPro"/>
</dbReference>
<dbReference type="RefSeq" id="WP_112257178.1">
    <property type="nucleotide sequence ID" value="NZ_QMIG01000003.1"/>
</dbReference>
<dbReference type="EMBL" id="QMIG01000003">
    <property type="protein sequence ID" value="RAW17360.1"/>
    <property type="molecule type" value="Genomic_DNA"/>
</dbReference>
<dbReference type="OrthoDB" id="9796171at2"/>
<keyword evidence="1 4" id="KW-0808">Transferase</keyword>
<evidence type="ECO:0000256" key="1">
    <source>
        <dbReference type="ARBA" id="ARBA00022679"/>
    </source>
</evidence>
<dbReference type="PROSITE" id="PS51186">
    <property type="entry name" value="GNAT"/>
    <property type="match status" value="1"/>
</dbReference>
<dbReference type="InterPro" id="IPR000182">
    <property type="entry name" value="GNAT_dom"/>
</dbReference>
<proteinExistence type="predicted"/>
<dbReference type="PANTHER" id="PTHR43877:SF1">
    <property type="entry name" value="ACETYLTRANSFERASE"/>
    <property type="match status" value="1"/>
</dbReference>
<evidence type="ECO:0000256" key="2">
    <source>
        <dbReference type="ARBA" id="ARBA00023315"/>
    </source>
</evidence>
<dbReference type="Gene3D" id="3.40.630.30">
    <property type="match status" value="1"/>
</dbReference>
<dbReference type="AlphaFoldDB" id="A0A329QYA7"/>
<dbReference type="CDD" id="cd04301">
    <property type="entry name" value="NAT_SF"/>
    <property type="match status" value="1"/>
</dbReference>
<dbReference type="InterPro" id="IPR016181">
    <property type="entry name" value="Acyl_CoA_acyltransferase"/>
</dbReference>
<dbReference type="SUPFAM" id="SSF55729">
    <property type="entry name" value="Acyl-CoA N-acyltransferases (Nat)"/>
    <property type="match status" value="1"/>
</dbReference>
<evidence type="ECO:0000313" key="4">
    <source>
        <dbReference type="EMBL" id="RAW17360.1"/>
    </source>
</evidence>
<accession>A0A329QYA7</accession>
<dbReference type="InterPro" id="IPR050832">
    <property type="entry name" value="Bact_Acetyltransf"/>
</dbReference>
<dbReference type="Pfam" id="PF13673">
    <property type="entry name" value="Acetyltransf_10"/>
    <property type="match status" value="1"/>
</dbReference>
<comment type="caution">
    <text evidence="4">The sequence shown here is derived from an EMBL/GenBank/DDBJ whole genome shotgun (WGS) entry which is preliminary data.</text>
</comment>
<dbReference type="PANTHER" id="PTHR43877">
    <property type="entry name" value="AMINOALKYLPHOSPHONATE N-ACETYLTRANSFERASE-RELATED-RELATED"/>
    <property type="match status" value="1"/>
</dbReference>
<keyword evidence="2" id="KW-0012">Acyltransferase</keyword>
<feature type="domain" description="N-acetyltransferase" evidence="3">
    <location>
        <begin position="5"/>
        <end position="148"/>
    </location>
</feature>
<keyword evidence="5" id="KW-1185">Reference proteome</keyword>
<name>A0A329QYA7_9ACTN</name>
<reference evidence="4 5" key="1">
    <citation type="submission" date="2018-06" db="EMBL/GenBank/DDBJ databases">
        <title>Phytoactinopolyspora halophila sp. nov., a novel halophilic actinomycete isolated from a saline soil in China.</title>
        <authorList>
            <person name="Tang S.-K."/>
        </authorList>
    </citation>
    <scope>NUCLEOTIDE SEQUENCE [LARGE SCALE GENOMIC DNA]</scope>
    <source>
        <strain evidence="4 5">YIM 96934</strain>
    </source>
</reference>
<sequence>MTDQPRLHVATPGQLDVPTLYALLALRVDVFVVEQQCPYSELDGRDLEPGALHLWFDHDDSPVAYLRLLTDPDGTCRIGRVLVLPAARGTGLAGQLMDAALARVGQRRCVLHAQSHLVEFYRRYGFSPTGPEFLDDGIPHVPMARAAVTAGS</sequence>